<dbReference type="InterPro" id="IPR008949">
    <property type="entry name" value="Isoprenoid_synthase_dom_sf"/>
</dbReference>
<sequence>MTTATAARSGKGHKDENFPVASRLVSPRHRGPILAFYRFVRAADDVADHPTLAPDEKLRLLDALEAALTGKGPADPEAEPLRQALAERGLSPRHAQDLLDAFRQDARKTRYADWGELMGYCALSAMPVGRFVLDVHGEDRRSWAASDPLCAALQVINHLQDCAKDYRSLDRVYLPADALLRHGARIEELAAGKASPALLAVIRELNDSCAGLLRQSAAFPSIIADRRLALEVAVIQSLAGSLVRKLRTHDPLSERVHATKPEALIAAAAGVMKAILQRTGRRSGRAQAKLTP</sequence>
<dbReference type="AlphaFoldDB" id="A0A849I6W7"/>
<dbReference type="SFLD" id="SFLDS00005">
    <property type="entry name" value="Isoprenoid_Synthase_Type_I"/>
    <property type="match status" value="1"/>
</dbReference>
<dbReference type="GO" id="GO:0016114">
    <property type="term" value="P:terpenoid biosynthetic process"/>
    <property type="evidence" value="ECO:0007669"/>
    <property type="project" value="UniProtKB-ARBA"/>
</dbReference>
<dbReference type="InterPro" id="IPR044843">
    <property type="entry name" value="Trans_IPPS_bact-type"/>
</dbReference>
<dbReference type="EC" id="2.5.1.21" evidence="2"/>
<dbReference type="SFLD" id="SFLDG01212">
    <property type="entry name" value="Phytoene_synthase_like"/>
    <property type="match status" value="1"/>
</dbReference>
<dbReference type="PANTHER" id="PTHR31480">
    <property type="entry name" value="BIFUNCTIONAL LYCOPENE CYCLASE/PHYTOENE SYNTHASE"/>
    <property type="match status" value="1"/>
</dbReference>
<name>A0A849I6W7_9HYPH</name>
<dbReference type="EMBL" id="JABEPP010000002">
    <property type="protein sequence ID" value="NNM71830.1"/>
    <property type="molecule type" value="Genomic_DNA"/>
</dbReference>
<accession>A0A849I6W7</accession>
<proteinExistence type="predicted"/>
<dbReference type="SFLD" id="SFLDG01018">
    <property type="entry name" value="Squalene/Phytoene_Synthase_Lik"/>
    <property type="match status" value="1"/>
</dbReference>
<dbReference type="GO" id="GO:0051996">
    <property type="term" value="F:squalene synthase [NAD(P)H] activity"/>
    <property type="evidence" value="ECO:0007669"/>
    <property type="project" value="UniProtKB-EC"/>
</dbReference>
<dbReference type="InterPro" id="IPR002060">
    <property type="entry name" value="Squ/phyt_synthse"/>
</dbReference>
<dbReference type="Pfam" id="PF00494">
    <property type="entry name" value="SQS_PSY"/>
    <property type="match status" value="1"/>
</dbReference>
<evidence type="ECO:0000313" key="3">
    <source>
        <dbReference type="Proteomes" id="UP000564885"/>
    </source>
</evidence>
<dbReference type="InterPro" id="IPR017827">
    <property type="entry name" value="HSQ_synthase_HpnC"/>
</dbReference>
<dbReference type="SUPFAM" id="SSF48576">
    <property type="entry name" value="Terpenoid synthases"/>
    <property type="match status" value="1"/>
</dbReference>
<dbReference type="NCBIfam" id="TIGR03464">
    <property type="entry name" value="HpnC"/>
    <property type="match status" value="1"/>
</dbReference>
<dbReference type="GO" id="GO:0004311">
    <property type="term" value="F:geranylgeranyl diphosphate synthase activity"/>
    <property type="evidence" value="ECO:0007669"/>
    <property type="project" value="InterPro"/>
</dbReference>
<keyword evidence="3" id="KW-1185">Reference proteome</keyword>
<evidence type="ECO:0000313" key="2">
    <source>
        <dbReference type="EMBL" id="NNM71830.1"/>
    </source>
</evidence>
<dbReference type="Proteomes" id="UP000564885">
    <property type="component" value="Unassembled WGS sequence"/>
</dbReference>
<dbReference type="InterPro" id="IPR033904">
    <property type="entry name" value="Trans_IPPS_HH"/>
</dbReference>
<feature type="region of interest" description="Disordered" evidence="1">
    <location>
        <begin position="1"/>
        <end position="20"/>
    </location>
</feature>
<evidence type="ECO:0000256" key="1">
    <source>
        <dbReference type="SAM" id="MobiDB-lite"/>
    </source>
</evidence>
<dbReference type="Gene3D" id="1.10.600.10">
    <property type="entry name" value="Farnesyl Diphosphate Synthase"/>
    <property type="match status" value="1"/>
</dbReference>
<reference evidence="2 3" key="1">
    <citation type="submission" date="2020-04" db="EMBL/GenBank/DDBJ databases">
        <title>Enterovirga sp. isolate from soil.</title>
        <authorList>
            <person name="Chea S."/>
            <person name="Kim D.-U."/>
        </authorList>
    </citation>
    <scope>NUCLEOTIDE SEQUENCE [LARGE SCALE GENOMIC DNA]</scope>
    <source>
        <strain evidence="2 3">DB1703</strain>
    </source>
</reference>
<gene>
    <name evidence="2" type="primary">hpnC</name>
    <name evidence="2" type="ORF">HJG44_05380</name>
</gene>
<protein>
    <submittedName>
        <fullName evidence="2">Squalene synthase HpnC</fullName>
        <ecNumber evidence="2">2.5.1.21</ecNumber>
    </submittedName>
</protein>
<keyword evidence="2" id="KW-0808">Transferase</keyword>
<dbReference type="RefSeq" id="WP_430395034.1">
    <property type="nucleotide sequence ID" value="NZ_JABEPP010000002.1"/>
</dbReference>
<organism evidence="2 3">
    <name type="scientific">Enterovirga aerilata</name>
    <dbReference type="NCBI Taxonomy" id="2730920"/>
    <lineage>
        <taxon>Bacteria</taxon>
        <taxon>Pseudomonadati</taxon>
        <taxon>Pseudomonadota</taxon>
        <taxon>Alphaproteobacteria</taxon>
        <taxon>Hyphomicrobiales</taxon>
        <taxon>Methylobacteriaceae</taxon>
        <taxon>Enterovirga</taxon>
    </lineage>
</organism>
<dbReference type="CDD" id="cd00683">
    <property type="entry name" value="Trans_IPPS_HH"/>
    <property type="match status" value="1"/>
</dbReference>
<comment type="caution">
    <text evidence="2">The sequence shown here is derived from an EMBL/GenBank/DDBJ whole genome shotgun (WGS) entry which is preliminary data.</text>
</comment>